<dbReference type="Proteomes" id="UP000198412">
    <property type="component" value="Unassembled WGS sequence"/>
</dbReference>
<keyword evidence="3 9" id="KW-0489">Methyltransferase</keyword>
<feature type="domain" description="Type II methyltransferase M.Eco57I C-terminal" evidence="8">
    <location>
        <begin position="251"/>
        <end position="503"/>
    </location>
</feature>
<dbReference type="InterPro" id="IPR011639">
    <property type="entry name" value="MethylTrfase_TaqI-like_dom"/>
</dbReference>
<dbReference type="Pfam" id="PF07669">
    <property type="entry name" value="Eco57I"/>
    <property type="match status" value="1"/>
</dbReference>
<dbReference type="EMBL" id="FZNX01000004">
    <property type="protein sequence ID" value="SNR68673.1"/>
    <property type="molecule type" value="Genomic_DNA"/>
</dbReference>
<dbReference type="InterPro" id="IPR050953">
    <property type="entry name" value="N4_N6_ade-DNA_methylase"/>
</dbReference>
<evidence type="ECO:0000256" key="5">
    <source>
        <dbReference type="ARBA" id="ARBA00022691"/>
    </source>
</evidence>
<dbReference type="EC" id="2.1.1.72" evidence="2"/>
<evidence type="ECO:0000313" key="10">
    <source>
        <dbReference type="Proteomes" id="UP000198412"/>
    </source>
</evidence>
<keyword evidence="10" id="KW-1185">Reference proteome</keyword>
<evidence type="ECO:0000259" key="7">
    <source>
        <dbReference type="Pfam" id="PF07669"/>
    </source>
</evidence>
<evidence type="ECO:0000259" key="8">
    <source>
        <dbReference type="Pfam" id="PF22837"/>
    </source>
</evidence>
<dbReference type="AlphaFoldDB" id="A0A238YDJ2"/>
<dbReference type="OrthoDB" id="32195at2"/>
<organism evidence="9 10">
    <name type="scientific">Lutibacter flavus</name>
    <dbReference type="NCBI Taxonomy" id="691689"/>
    <lineage>
        <taxon>Bacteria</taxon>
        <taxon>Pseudomonadati</taxon>
        <taxon>Bacteroidota</taxon>
        <taxon>Flavobacteriia</taxon>
        <taxon>Flavobacteriales</taxon>
        <taxon>Flavobacteriaceae</taxon>
        <taxon>Lutibacter</taxon>
    </lineage>
</organism>
<gene>
    <name evidence="9" type="ORF">SAMN04488111_2463</name>
</gene>
<evidence type="ECO:0000256" key="2">
    <source>
        <dbReference type="ARBA" id="ARBA00011900"/>
    </source>
</evidence>
<dbReference type="PANTHER" id="PTHR33841">
    <property type="entry name" value="DNA METHYLTRANSFERASE YEEA-RELATED"/>
    <property type="match status" value="1"/>
</dbReference>
<dbReference type="InterPro" id="IPR029063">
    <property type="entry name" value="SAM-dependent_MTases_sf"/>
</dbReference>
<dbReference type="RefSeq" id="WP_089378750.1">
    <property type="nucleotide sequence ID" value="NZ_FZNX01000004.1"/>
</dbReference>
<keyword evidence="5" id="KW-0949">S-adenosyl-L-methionine</keyword>
<evidence type="ECO:0000256" key="1">
    <source>
        <dbReference type="ARBA" id="ARBA00006594"/>
    </source>
</evidence>
<comment type="similarity">
    <text evidence="1">Belongs to the N(4)/N(6)-methyltransferase family.</text>
</comment>
<evidence type="ECO:0000256" key="4">
    <source>
        <dbReference type="ARBA" id="ARBA00022679"/>
    </source>
</evidence>
<dbReference type="GO" id="GO:0009007">
    <property type="term" value="F:site-specific DNA-methyltransferase (adenine-specific) activity"/>
    <property type="evidence" value="ECO:0007669"/>
    <property type="project" value="UniProtKB-EC"/>
</dbReference>
<dbReference type="Pfam" id="PF22837">
    <property type="entry name" value="M_Eco57I_C"/>
    <property type="match status" value="1"/>
</dbReference>
<sequence length="531" mass="62048">MNKKSIGSYYTPLNLAKFIAEYCLSQIDKPNISVLEPSVGDGNFVQAINEIERLDNFNKISLTIVEREKAELNKAVKKNNNKSIKITALNKDYLDFHFLSKKKFSAILGNPPYVKSNYLTSEQKKIAKEIHLEQNLADRKINNIWTSFLVSGISKLQKDGLLAFVLPLELLQVKFTEEIRDLLKNSFKRIEIFMFDELQFLECKGQNTVLLIGYKEHEVPGTFYTTIKSIEELQKRKFRLYSNKSVSESNKKWTHHFITPEEHSFLENIKKELRLVSDYVDNKAGIVTAANNFFIVDKETLDKYDLKEYAKPIVQKGVFVNGSVTFSKYDYLKLIKDNKPSYLLDFNVLDIDNIPSNVNEYILFGEAEKLQNRFKCKQRNNWYQVPNISKQSQAFFFKRAHEYPKLLKNEANVFVTDSAYKIEIKDNYNLNDFIFSFYNSLTLTFAELEGRYYGGGVLELTPNEFRVLPMPMSSHNNFNAYKIDFKSKQDIEEILLKYNHQILNNSLNLSSEEINRIELIRKKLVNKRHRK</sequence>
<reference evidence="10" key="1">
    <citation type="submission" date="2017-06" db="EMBL/GenBank/DDBJ databases">
        <authorList>
            <person name="Varghese N."/>
            <person name="Submissions S."/>
        </authorList>
    </citation>
    <scope>NUCLEOTIDE SEQUENCE [LARGE SCALE GENOMIC DNA]</scope>
    <source>
        <strain evidence="10">DSM 27993</strain>
    </source>
</reference>
<name>A0A238YDJ2_9FLAO</name>
<dbReference type="GO" id="GO:0032259">
    <property type="term" value="P:methylation"/>
    <property type="evidence" value="ECO:0007669"/>
    <property type="project" value="UniProtKB-KW"/>
</dbReference>
<feature type="domain" description="Type II methyltransferase M.TaqI-like" evidence="7">
    <location>
        <begin position="67"/>
        <end position="197"/>
    </location>
</feature>
<keyword evidence="4 9" id="KW-0808">Transferase</keyword>
<dbReference type="InterPro" id="IPR054520">
    <property type="entry name" value="M_Eco57I_C"/>
</dbReference>
<comment type="catalytic activity">
    <reaction evidence="6">
        <text>a 2'-deoxyadenosine in DNA + S-adenosyl-L-methionine = an N(6)-methyl-2'-deoxyadenosine in DNA + S-adenosyl-L-homocysteine + H(+)</text>
        <dbReference type="Rhea" id="RHEA:15197"/>
        <dbReference type="Rhea" id="RHEA-COMP:12418"/>
        <dbReference type="Rhea" id="RHEA-COMP:12419"/>
        <dbReference type="ChEBI" id="CHEBI:15378"/>
        <dbReference type="ChEBI" id="CHEBI:57856"/>
        <dbReference type="ChEBI" id="CHEBI:59789"/>
        <dbReference type="ChEBI" id="CHEBI:90615"/>
        <dbReference type="ChEBI" id="CHEBI:90616"/>
        <dbReference type="EC" id="2.1.1.72"/>
    </reaction>
</comment>
<proteinExistence type="inferred from homology"/>
<accession>A0A238YDJ2</accession>
<dbReference type="GO" id="GO:0003676">
    <property type="term" value="F:nucleic acid binding"/>
    <property type="evidence" value="ECO:0007669"/>
    <property type="project" value="InterPro"/>
</dbReference>
<evidence type="ECO:0000256" key="6">
    <source>
        <dbReference type="ARBA" id="ARBA00047942"/>
    </source>
</evidence>
<dbReference type="PANTHER" id="PTHR33841:SF5">
    <property type="entry name" value="DNA METHYLASE (MODIFICATION METHYLASE) (METHYLTRANSFERASE)-RELATED"/>
    <property type="match status" value="1"/>
</dbReference>
<protein>
    <recommendedName>
        <fullName evidence="2">site-specific DNA-methyltransferase (adenine-specific)</fullName>
        <ecNumber evidence="2">2.1.1.72</ecNumber>
    </recommendedName>
</protein>
<evidence type="ECO:0000313" key="9">
    <source>
        <dbReference type="EMBL" id="SNR68673.1"/>
    </source>
</evidence>
<dbReference type="SUPFAM" id="SSF53335">
    <property type="entry name" value="S-adenosyl-L-methionine-dependent methyltransferases"/>
    <property type="match status" value="1"/>
</dbReference>
<dbReference type="PROSITE" id="PS00092">
    <property type="entry name" value="N6_MTASE"/>
    <property type="match status" value="1"/>
</dbReference>
<dbReference type="InterPro" id="IPR002052">
    <property type="entry name" value="DNA_methylase_N6_adenine_CS"/>
</dbReference>
<dbReference type="GO" id="GO:0006304">
    <property type="term" value="P:DNA modification"/>
    <property type="evidence" value="ECO:0007669"/>
    <property type="project" value="InterPro"/>
</dbReference>
<dbReference type="PRINTS" id="PR00507">
    <property type="entry name" value="N12N6MTFRASE"/>
</dbReference>
<dbReference type="Gene3D" id="3.40.50.150">
    <property type="entry name" value="Vaccinia Virus protein VP39"/>
    <property type="match status" value="1"/>
</dbReference>
<evidence type="ECO:0000256" key="3">
    <source>
        <dbReference type="ARBA" id="ARBA00022603"/>
    </source>
</evidence>